<dbReference type="GO" id="GO:0016491">
    <property type="term" value="F:oxidoreductase activity"/>
    <property type="evidence" value="ECO:0007669"/>
    <property type="project" value="UniProtKB-KW"/>
</dbReference>
<dbReference type="InterPro" id="IPR050523">
    <property type="entry name" value="AKR_Detox_Biosynth"/>
</dbReference>
<organism evidence="3 4">
    <name type="scientific">Lentzea xinjiangensis</name>
    <dbReference type="NCBI Taxonomy" id="402600"/>
    <lineage>
        <taxon>Bacteria</taxon>
        <taxon>Bacillati</taxon>
        <taxon>Actinomycetota</taxon>
        <taxon>Actinomycetes</taxon>
        <taxon>Pseudonocardiales</taxon>
        <taxon>Pseudonocardiaceae</taxon>
        <taxon>Lentzea</taxon>
    </lineage>
</organism>
<dbReference type="Gene3D" id="3.20.20.100">
    <property type="entry name" value="NADP-dependent oxidoreductase domain"/>
    <property type="match status" value="1"/>
</dbReference>
<dbReference type="PANTHER" id="PTHR43364:SF18">
    <property type="entry name" value="OXIDOREDUCTASE"/>
    <property type="match status" value="1"/>
</dbReference>
<protein>
    <submittedName>
        <fullName evidence="3">Predicted oxidoreductase</fullName>
    </submittedName>
</protein>
<dbReference type="SUPFAM" id="SSF51430">
    <property type="entry name" value="NAD(P)-linked oxidoreductase"/>
    <property type="match status" value="1"/>
</dbReference>
<evidence type="ECO:0000313" key="4">
    <source>
        <dbReference type="Proteomes" id="UP000199352"/>
    </source>
</evidence>
<evidence type="ECO:0000256" key="1">
    <source>
        <dbReference type="ARBA" id="ARBA00023002"/>
    </source>
</evidence>
<dbReference type="OrthoDB" id="9768793at2"/>
<reference evidence="4" key="1">
    <citation type="submission" date="2016-10" db="EMBL/GenBank/DDBJ databases">
        <authorList>
            <person name="Varghese N."/>
            <person name="Submissions S."/>
        </authorList>
    </citation>
    <scope>NUCLEOTIDE SEQUENCE [LARGE SCALE GENOMIC DNA]</scope>
    <source>
        <strain evidence="4">CGMCC 4.3525</strain>
    </source>
</reference>
<sequence>MKYKTLGDTGLIVSQLCLGTMTFSGGSGVYEHIGEVDQSGANELVRTALDGGVNFLDTADVYSGGQSEATLGQAFRDLGIRRHDYVIATKVYSRTGPGRNDVGASRGHIMDAVEASLRRLRTDHIDLYQIHATDRLTPLEETLRALDDLVRQGKVRYVGVSNWNAWRIAKALGISDRLGLAPVDTVQSYYSPAGRDVEREIVPLLDEERLGLLVWSPLAGGLLPGKFSRDEQDPAGARRSGLDFPVVDEERAWRVLDVLGPIARDHGCTPARVALAWLLTRPAVTSVLIGARRLTQIEDNLAAVDVVLGEDEIRRLDEVSELPPEYPGWMLDTQGADRWEPVDLWGARTAPTS</sequence>
<feature type="domain" description="NADP-dependent oxidoreductase" evidence="2">
    <location>
        <begin position="16"/>
        <end position="320"/>
    </location>
</feature>
<dbReference type="EMBL" id="FOFR01000034">
    <property type="protein sequence ID" value="SES33174.1"/>
    <property type="molecule type" value="Genomic_DNA"/>
</dbReference>
<dbReference type="Proteomes" id="UP000199352">
    <property type="component" value="Unassembled WGS sequence"/>
</dbReference>
<evidence type="ECO:0000313" key="3">
    <source>
        <dbReference type="EMBL" id="SES33174.1"/>
    </source>
</evidence>
<dbReference type="CDD" id="cd19091">
    <property type="entry name" value="AKR_PsAKR"/>
    <property type="match status" value="1"/>
</dbReference>
<gene>
    <name evidence="3" type="ORF">SAMN05216188_13410</name>
</gene>
<keyword evidence="4" id="KW-1185">Reference proteome</keyword>
<dbReference type="InterPro" id="IPR023210">
    <property type="entry name" value="NADP_OxRdtase_dom"/>
</dbReference>
<dbReference type="FunFam" id="3.20.20.100:FF:000004">
    <property type="entry name" value="Oxidoreductase, aldo/keto reductase"/>
    <property type="match status" value="1"/>
</dbReference>
<evidence type="ECO:0000259" key="2">
    <source>
        <dbReference type="Pfam" id="PF00248"/>
    </source>
</evidence>
<dbReference type="STRING" id="402600.SAMN05216188_13410"/>
<proteinExistence type="predicted"/>
<name>A0A1H9WH53_9PSEU</name>
<dbReference type="PANTHER" id="PTHR43364">
    <property type="entry name" value="NADH-SPECIFIC METHYLGLYOXAL REDUCTASE-RELATED"/>
    <property type="match status" value="1"/>
</dbReference>
<dbReference type="GO" id="GO:0005829">
    <property type="term" value="C:cytosol"/>
    <property type="evidence" value="ECO:0007669"/>
    <property type="project" value="UniProtKB-ARBA"/>
</dbReference>
<accession>A0A1H9WH53</accession>
<dbReference type="Pfam" id="PF00248">
    <property type="entry name" value="Aldo_ket_red"/>
    <property type="match status" value="1"/>
</dbReference>
<dbReference type="InterPro" id="IPR036812">
    <property type="entry name" value="NAD(P)_OxRdtase_dom_sf"/>
</dbReference>
<dbReference type="RefSeq" id="WP_089961790.1">
    <property type="nucleotide sequence ID" value="NZ_FOFR01000034.1"/>
</dbReference>
<keyword evidence="1" id="KW-0560">Oxidoreductase</keyword>
<dbReference type="AlphaFoldDB" id="A0A1H9WH53"/>